<evidence type="ECO:0008006" key="3">
    <source>
        <dbReference type="Google" id="ProtNLM"/>
    </source>
</evidence>
<evidence type="ECO:0000313" key="2">
    <source>
        <dbReference type="Proteomes" id="UP000178892"/>
    </source>
</evidence>
<reference evidence="1 2" key="1">
    <citation type="journal article" date="2016" name="Nat. Commun.">
        <title>Thousands of microbial genomes shed light on interconnected biogeochemical processes in an aquifer system.</title>
        <authorList>
            <person name="Anantharaman K."/>
            <person name="Brown C.T."/>
            <person name="Hug L.A."/>
            <person name="Sharon I."/>
            <person name="Castelle C.J."/>
            <person name="Probst A.J."/>
            <person name="Thomas B.C."/>
            <person name="Singh A."/>
            <person name="Wilkins M.J."/>
            <person name="Karaoz U."/>
            <person name="Brodie E.L."/>
            <person name="Williams K.H."/>
            <person name="Hubbard S.S."/>
            <person name="Banfield J.F."/>
        </authorList>
    </citation>
    <scope>NUCLEOTIDE SEQUENCE [LARGE SCALE GENOMIC DNA]</scope>
</reference>
<dbReference type="Pfam" id="PF01547">
    <property type="entry name" value="SBP_bac_1"/>
    <property type="match status" value="1"/>
</dbReference>
<dbReference type="EMBL" id="MFEL01000004">
    <property type="protein sequence ID" value="OGE81784.1"/>
    <property type="molecule type" value="Genomic_DNA"/>
</dbReference>
<sequence length="433" mass="48274">MPKKYYIIGGAILVLLVILGLVFSSGSKGPKQSGEQINLIWWKTFEDNESVADLISQFQSFNKNVTVTFVKKNAEDYEAELVDAIASGRTPDIFSIHNDWLPKHIDKLSPAPEKLINFRLYKETFVDAVSGDFIKDGKIYAIPLSVDALALYYNKDILNSAGVTTVPKTWDEVVAAVYKITKQTQPGIFDRSGIALGTSQNINRAVDIVLMLMLQNGTVFYADDLNSVRFDAQQNLPGGEIFNPGAMALEFYTQFAQAAKKTYTWNTRSDQSVDAFVAGRLGLMLSYSYMRPVIQSRGPALNWAVTDLPQIGGNFLKANYANYWGEAVSKFSANQELAWSFLNFISQKESLQGYYAKHPLPSSRRDILAQQQEDENLGPFANGALIAKSVYKKDVGKFEGIFGRMIDDVILRNFKPQDAIKNGAAQVNVFLRE</sequence>
<comment type="caution">
    <text evidence="1">The sequence shown here is derived from an EMBL/GenBank/DDBJ whole genome shotgun (WGS) entry which is preliminary data.</text>
</comment>
<proteinExistence type="predicted"/>
<dbReference type="AlphaFoldDB" id="A0A1F5NW28"/>
<dbReference type="Proteomes" id="UP000178892">
    <property type="component" value="Unassembled WGS sequence"/>
</dbReference>
<dbReference type="SUPFAM" id="SSF53850">
    <property type="entry name" value="Periplasmic binding protein-like II"/>
    <property type="match status" value="1"/>
</dbReference>
<evidence type="ECO:0000313" key="1">
    <source>
        <dbReference type="EMBL" id="OGE81784.1"/>
    </source>
</evidence>
<organism evidence="1 2">
    <name type="scientific">Candidatus Doudnabacteria bacterium RIFCSPHIGHO2_01_FULL_46_24</name>
    <dbReference type="NCBI Taxonomy" id="1817825"/>
    <lineage>
        <taxon>Bacteria</taxon>
        <taxon>Candidatus Doudnaibacteriota</taxon>
    </lineage>
</organism>
<dbReference type="STRING" id="1817825.A2720_00115"/>
<accession>A0A1F5NW28</accession>
<dbReference type="PANTHER" id="PTHR43649:SF12">
    <property type="entry name" value="DIACETYLCHITOBIOSE BINDING PROTEIN DASA"/>
    <property type="match status" value="1"/>
</dbReference>
<dbReference type="Gene3D" id="3.40.190.10">
    <property type="entry name" value="Periplasmic binding protein-like II"/>
    <property type="match status" value="1"/>
</dbReference>
<dbReference type="InterPro" id="IPR050490">
    <property type="entry name" value="Bact_solute-bd_prot1"/>
</dbReference>
<dbReference type="InterPro" id="IPR006059">
    <property type="entry name" value="SBP"/>
</dbReference>
<protein>
    <recommendedName>
        <fullName evidence="3">ABC transporter substrate-binding protein</fullName>
    </recommendedName>
</protein>
<name>A0A1F5NW28_9BACT</name>
<dbReference type="PANTHER" id="PTHR43649">
    <property type="entry name" value="ARABINOSE-BINDING PROTEIN-RELATED"/>
    <property type="match status" value="1"/>
</dbReference>
<gene>
    <name evidence="1" type="ORF">A2720_00115</name>
</gene>